<evidence type="ECO:0000259" key="9">
    <source>
        <dbReference type="PROSITE" id="PS51755"/>
    </source>
</evidence>
<dbReference type="CDD" id="cd00383">
    <property type="entry name" value="trans_reg_C"/>
    <property type="match status" value="1"/>
</dbReference>
<evidence type="ECO:0000259" key="8">
    <source>
        <dbReference type="PROSITE" id="PS50110"/>
    </source>
</evidence>
<feature type="modified residue" description="4-aspartylphosphate" evidence="6">
    <location>
        <position position="63"/>
    </location>
</feature>
<keyword evidence="4 7" id="KW-0238">DNA-binding</keyword>
<dbReference type="EMBL" id="DRMJ01000020">
    <property type="protein sequence ID" value="HHL42056.1"/>
    <property type="molecule type" value="Genomic_DNA"/>
</dbReference>
<dbReference type="SMART" id="SM00862">
    <property type="entry name" value="Trans_reg_C"/>
    <property type="match status" value="1"/>
</dbReference>
<sequence length="235" mass="26589">MTKNHTLKEPLDTHLLVVDDDNRIRELLKRFLSQRGFRVSTAGDAHEARRLLAGLTFDLIVLDVMMPGEDGFALTKSLRQVDDVPIILLTARGDAEDRIKGLSLGADDYLPKPFEPEELVLRIRAILKRQSTKPRAHKVKFGDWVYDLNRQVLTHLGERVHLTTGENALLTTLAHRVGAPVSREGLAEQINAKSERAVDVQITRLRRKLETRPASPEYLLTVRNRGYALQAEPHD</sequence>
<gene>
    <name evidence="10" type="ORF">ENJ42_00425</name>
</gene>
<dbReference type="SMART" id="SM00448">
    <property type="entry name" value="REC"/>
    <property type="match status" value="1"/>
</dbReference>
<dbReference type="Pfam" id="PF00072">
    <property type="entry name" value="Response_reg"/>
    <property type="match status" value="1"/>
</dbReference>
<keyword evidence="2" id="KW-0902">Two-component regulatory system</keyword>
<evidence type="ECO:0000256" key="7">
    <source>
        <dbReference type="PROSITE-ProRule" id="PRU01091"/>
    </source>
</evidence>
<keyword evidence="1 6" id="KW-0597">Phosphoprotein</keyword>
<reference evidence="10" key="1">
    <citation type="journal article" date="2020" name="mSystems">
        <title>Genome- and Community-Level Interaction Insights into Carbon Utilization and Element Cycling Functions of Hydrothermarchaeota in Hydrothermal Sediment.</title>
        <authorList>
            <person name="Zhou Z."/>
            <person name="Liu Y."/>
            <person name="Xu W."/>
            <person name="Pan J."/>
            <person name="Luo Z.H."/>
            <person name="Li M."/>
        </authorList>
    </citation>
    <scope>NUCLEOTIDE SEQUENCE [LARGE SCALE GENOMIC DNA]</scope>
    <source>
        <strain evidence="10">HyVt-485</strain>
    </source>
</reference>
<dbReference type="InterPro" id="IPR001789">
    <property type="entry name" value="Sig_transdc_resp-reg_receiver"/>
</dbReference>
<dbReference type="InterPro" id="IPR016032">
    <property type="entry name" value="Sig_transdc_resp-reg_C-effctor"/>
</dbReference>
<dbReference type="InterPro" id="IPR011006">
    <property type="entry name" value="CheY-like_superfamily"/>
</dbReference>
<organism evidence="10">
    <name type="scientific">Hellea balneolensis</name>
    <dbReference type="NCBI Taxonomy" id="287478"/>
    <lineage>
        <taxon>Bacteria</taxon>
        <taxon>Pseudomonadati</taxon>
        <taxon>Pseudomonadota</taxon>
        <taxon>Alphaproteobacteria</taxon>
        <taxon>Maricaulales</taxon>
        <taxon>Robiginitomaculaceae</taxon>
        <taxon>Hellea</taxon>
    </lineage>
</organism>
<dbReference type="PROSITE" id="PS50110">
    <property type="entry name" value="RESPONSE_REGULATORY"/>
    <property type="match status" value="1"/>
</dbReference>
<dbReference type="PROSITE" id="PS51755">
    <property type="entry name" value="OMPR_PHOB"/>
    <property type="match status" value="1"/>
</dbReference>
<feature type="DNA-binding region" description="OmpR/PhoB-type" evidence="7">
    <location>
        <begin position="136"/>
        <end position="231"/>
    </location>
</feature>
<evidence type="ECO:0000256" key="3">
    <source>
        <dbReference type="ARBA" id="ARBA00023015"/>
    </source>
</evidence>
<name>A0A7C5LVQ0_9PROT</name>
<dbReference type="GO" id="GO:0006355">
    <property type="term" value="P:regulation of DNA-templated transcription"/>
    <property type="evidence" value="ECO:0007669"/>
    <property type="project" value="InterPro"/>
</dbReference>
<dbReference type="GO" id="GO:0005829">
    <property type="term" value="C:cytosol"/>
    <property type="evidence" value="ECO:0007669"/>
    <property type="project" value="TreeGrafter"/>
</dbReference>
<dbReference type="AlphaFoldDB" id="A0A7C5LVQ0"/>
<dbReference type="PANTHER" id="PTHR48111">
    <property type="entry name" value="REGULATOR OF RPOS"/>
    <property type="match status" value="1"/>
</dbReference>
<dbReference type="InterPro" id="IPR036388">
    <property type="entry name" value="WH-like_DNA-bd_sf"/>
</dbReference>
<evidence type="ECO:0000256" key="2">
    <source>
        <dbReference type="ARBA" id="ARBA00023012"/>
    </source>
</evidence>
<keyword evidence="5" id="KW-0804">Transcription</keyword>
<dbReference type="PANTHER" id="PTHR48111:SF4">
    <property type="entry name" value="DNA-BINDING DUAL TRANSCRIPTIONAL REGULATOR OMPR"/>
    <property type="match status" value="1"/>
</dbReference>
<dbReference type="Gene3D" id="1.10.10.10">
    <property type="entry name" value="Winged helix-like DNA-binding domain superfamily/Winged helix DNA-binding domain"/>
    <property type="match status" value="1"/>
</dbReference>
<protein>
    <submittedName>
        <fullName evidence="10">Response regulator</fullName>
    </submittedName>
</protein>
<dbReference type="Gene3D" id="3.40.50.2300">
    <property type="match status" value="1"/>
</dbReference>
<dbReference type="GO" id="GO:0032993">
    <property type="term" value="C:protein-DNA complex"/>
    <property type="evidence" value="ECO:0007669"/>
    <property type="project" value="TreeGrafter"/>
</dbReference>
<dbReference type="Gene3D" id="6.10.250.690">
    <property type="match status" value="1"/>
</dbReference>
<dbReference type="SUPFAM" id="SSF52172">
    <property type="entry name" value="CheY-like"/>
    <property type="match status" value="1"/>
</dbReference>
<evidence type="ECO:0000256" key="6">
    <source>
        <dbReference type="PROSITE-ProRule" id="PRU00169"/>
    </source>
</evidence>
<dbReference type="GO" id="GO:0000976">
    <property type="term" value="F:transcription cis-regulatory region binding"/>
    <property type="evidence" value="ECO:0007669"/>
    <property type="project" value="TreeGrafter"/>
</dbReference>
<dbReference type="InterPro" id="IPR001867">
    <property type="entry name" value="OmpR/PhoB-type_DNA-bd"/>
</dbReference>
<evidence type="ECO:0000256" key="1">
    <source>
        <dbReference type="ARBA" id="ARBA00022553"/>
    </source>
</evidence>
<feature type="domain" description="Response regulatory" evidence="8">
    <location>
        <begin position="14"/>
        <end position="127"/>
    </location>
</feature>
<dbReference type="GO" id="GO:0000156">
    <property type="term" value="F:phosphorelay response regulator activity"/>
    <property type="evidence" value="ECO:0007669"/>
    <property type="project" value="TreeGrafter"/>
</dbReference>
<feature type="domain" description="OmpR/PhoB-type" evidence="9">
    <location>
        <begin position="136"/>
        <end position="231"/>
    </location>
</feature>
<dbReference type="Pfam" id="PF00486">
    <property type="entry name" value="Trans_reg_C"/>
    <property type="match status" value="1"/>
</dbReference>
<proteinExistence type="predicted"/>
<evidence type="ECO:0000256" key="4">
    <source>
        <dbReference type="ARBA" id="ARBA00023125"/>
    </source>
</evidence>
<evidence type="ECO:0000256" key="5">
    <source>
        <dbReference type="ARBA" id="ARBA00023163"/>
    </source>
</evidence>
<accession>A0A7C5LVQ0</accession>
<comment type="caution">
    <text evidence="10">The sequence shown here is derived from an EMBL/GenBank/DDBJ whole genome shotgun (WGS) entry which is preliminary data.</text>
</comment>
<dbReference type="SUPFAM" id="SSF46894">
    <property type="entry name" value="C-terminal effector domain of the bipartite response regulators"/>
    <property type="match status" value="1"/>
</dbReference>
<dbReference type="Proteomes" id="UP000885830">
    <property type="component" value="Unassembled WGS sequence"/>
</dbReference>
<dbReference type="FunFam" id="3.40.50.2300:FF:000001">
    <property type="entry name" value="DNA-binding response regulator PhoB"/>
    <property type="match status" value="1"/>
</dbReference>
<keyword evidence="3" id="KW-0805">Transcription regulation</keyword>
<evidence type="ECO:0000313" key="10">
    <source>
        <dbReference type="EMBL" id="HHL42056.1"/>
    </source>
</evidence>
<dbReference type="InterPro" id="IPR039420">
    <property type="entry name" value="WalR-like"/>
</dbReference>